<sequence>MMPLTGKLVSMGIFCPPLIFQSYHLYIFNQSDILLLAWRCKMPLELSSDVTEVLSPSSLDLEGSLVDQVHKALRAAIVEMRLRPGSALSEKEIGACLNVSKTPIREALIRLVEERLVTVVPKSGTRVALIDIERFREGCFARLHIEVAAAAQAATLRSDAHINQMKANFSRQHEALEKEAYWDFFLCDEQFHALILKAAGLPGLIPIMKLAKVEVDRIRSLRNRLGVRRTEIVLREHEAIVEAIAARDPGRASQAMRDHLGEVDQRTWALGEDHVLWSFIESVSKVPARTTFGFTG</sequence>
<evidence type="ECO:0000256" key="1">
    <source>
        <dbReference type="ARBA" id="ARBA00023015"/>
    </source>
</evidence>
<feature type="domain" description="HTH gntR-type" evidence="4">
    <location>
        <begin position="63"/>
        <end position="130"/>
    </location>
</feature>
<dbReference type="GO" id="GO:0003677">
    <property type="term" value="F:DNA binding"/>
    <property type="evidence" value="ECO:0007669"/>
    <property type="project" value="UniProtKB-KW"/>
</dbReference>
<dbReference type="SMART" id="SM00345">
    <property type="entry name" value="HTH_GNTR"/>
    <property type="match status" value="1"/>
</dbReference>
<evidence type="ECO:0000313" key="5">
    <source>
        <dbReference type="EMBL" id="RWX81379.1"/>
    </source>
</evidence>
<dbReference type="PROSITE" id="PS50949">
    <property type="entry name" value="HTH_GNTR"/>
    <property type="match status" value="1"/>
</dbReference>
<dbReference type="EMBL" id="SBIP01000001">
    <property type="protein sequence ID" value="RWX81379.1"/>
    <property type="molecule type" value="Genomic_DNA"/>
</dbReference>
<evidence type="ECO:0000259" key="4">
    <source>
        <dbReference type="PROSITE" id="PS50949"/>
    </source>
</evidence>
<dbReference type="InterPro" id="IPR036388">
    <property type="entry name" value="WH-like_DNA-bd_sf"/>
</dbReference>
<gene>
    <name evidence="5" type="ORF">EPK99_03470</name>
</gene>
<reference evidence="5 6" key="1">
    <citation type="submission" date="2019-01" db="EMBL/GenBank/DDBJ databases">
        <title>The draft genome of Rhizobium sp. 24NR.</title>
        <authorList>
            <person name="Liu L."/>
            <person name="Liang L."/>
            <person name="Shi S."/>
            <person name="Xu L."/>
            <person name="Wang X."/>
            <person name="Li L."/>
            <person name="Zhang X."/>
        </authorList>
    </citation>
    <scope>NUCLEOTIDE SEQUENCE [LARGE SCALE GENOMIC DNA]</scope>
    <source>
        <strain evidence="5 6">24NR</strain>
    </source>
</reference>
<dbReference type="Proteomes" id="UP000287687">
    <property type="component" value="Unassembled WGS sequence"/>
</dbReference>
<evidence type="ECO:0000256" key="3">
    <source>
        <dbReference type="ARBA" id="ARBA00023163"/>
    </source>
</evidence>
<dbReference type="SUPFAM" id="SSF48008">
    <property type="entry name" value="GntR ligand-binding domain-like"/>
    <property type="match status" value="1"/>
</dbReference>
<dbReference type="InterPro" id="IPR011711">
    <property type="entry name" value="GntR_C"/>
</dbReference>
<dbReference type="Pfam" id="PF07729">
    <property type="entry name" value="FCD"/>
    <property type="match status" value="1"/>
</dbReference>
<dbReference type="Gene3D" id="1.20.120.530">
    <property type="entry name" value="GntR ligand-binding domain-like"/>
    <property type="match status" value="1"/>
</dbReference>
<dbReference type="CDD" id="cd07377">
    <property type="entry name" value="WHTH_GntR"/>
    <property type="match status" value="1"/>
</dbReference>
<evidence type="ECO:0000256" key="2">
    <source>
        <dbReference type="ARBA" id="ARBA00023125"/>
    </source>
</evidence>
<protein>
    <submittedName>
        <fullName evidence="5">GntR family transcriptional regulator</fullName>
    </submittedName>
</protein>
<dbReference type="PANTHER" id="PTHR43537:SF6">
    <property type="entry name" value="HTH-TYPE TRANSCRIPTIONAL REPRESSOR RSPR"/>
    <property type="match status" value="1"/>
</dbReference>
<accession>A0A3S3T3Q6</accession>
<name>A0A3S3T3Q6_9HYPH</name>
<keyword evidence="3" id="KW-0804">Transcription</keyword>
<dbReference type="InterPro" id="IPR000524">
    <property type="entry name" value="Tscrpt_reg_HTH_GntR"/>
</dbReference>
<dbReference type="OrthoDB" id="9788098at2"/>
<dbReference type="PANTHER" id="PTHR43537">
    <property type="entry name" value="TRANSCRIPTIONAL REGULATOR, GNTR FAMILY"/>
    <property type="match status" value="1"/>
</dbReference>
<dbReference type="AlphaFoldDB" id="A0A3S3T3Q6"/>
<dbReference type="InterPro" id="IPR036390">
    <property type="entry name" value="WH_DNA-bd_sf"/>
</dbReference>
<comment type="caution">
    <text evidence="5">The sequence shown here is derived from an EMBL/GenBank/DDBJ whole genome shotgun (WGS) entry which is preliminary data.</text>
</comment>
<dbReference type="SUPFAM" id="SSF46785">
    <property type="entry name" value="Winged helix' DNA-binding domain"/>
    <property type="match status" value="1"/>
</dbReference>
<dbReference type="GO" id="GO:0003700">
    <property type="term" value="F:DNA-binding transcription factor activity"/>
    <property type="evidence" value="ECO:0007669"/>
    <property type="project" value="InterPro"/>
</dbReference>
<dbReference type="SMART" id="SM00895">
    <property type="entry name" value="FCD"/>
    <property type="match status" value="1"/>
</dbReference>
<dbReference type="InterPro" id="IPR008920">
    <property type="entry name" value="TF_FadR/GntR_C"/>
</dbReference>
<proteinExistence type="predicted"/>
<dbReference type="Gene3D" id="1.10.10.10">
    <property type="entry name" value="Winged helix-like DNA-binding domain superfamily/Winged helix DNA-binding domain"/>
    <property type="match status" value="1"/>
</dbReference>
<organism evidence="5 6">
    <name type="scientific">Neorhizobium lilium</name>
    <dbReference type="NCBI Taxonomy" id="2503024"/>
    <lineage>
        <taxon>Bacteria</taxon>
        <taxon>Pseudomonadati</taxon>
        <taxon>Pseudomonadota</taxon>
        <taxon>Alphaproteobacteria</taxon>
        <taxon>Hyphomicrobiales</taxon>
        <taxon>Rhizobiaceae</taxon>
        <taxon>Rhizobium/Agrobacterium group</taxon>
        <taxon>Neorhizobium</taxon>
    </lineage>
</organism>
<keyword evidence="2" id="KW-0238">DNA-binding</keyword>
<dbReference type="Pfam" id="PF00392">
    <property type="entry name" value="GntR"/>
    <property type="match status" value="1"/>
</dbReference>
<keyword evidence="6" id="KW-1185">Reference proteome</keyword>
<keyword evidence="1" id="KW-0805">Transcription regulation</keyword>
<dbReference type="RefSeq" id="WP_128441204.1">
    <property type="nucleotide sequence ID" value="NZ_SBIP01000001.1"/>
</dbReference>
<evidence type="ECO:0000313" key="6">
    <source>
        <dbReference type="Proteomes" id="UP000287687"/>
    </source>
</evidence>